<feature type="region of interest" description="Disordered" evidence="1">
    <location>
        <begin position="112"/>
        <end position="153"/>
    </location>
</feature>
<organism evidence="2 3">
    <name type="scientific">Karstenula rhodostoma CBS 690.94</name>
    <dbReference type="NCBI Taxonomy" id="1392251"/>
    <lineage>
        <taxon>Eukaryota</taxon>
        <taxon>Fungi</taxon>
        <taxon>Dikarya</taxon>
        <taxon>Ascomycota</taxon>
        <taxon>Pezizomycotina</taxon>
        <taxon>Dothideomycetes</taxon>
        <taxon>Pleosporomycetidae</taxon>
        <taxon>Pleosporales</taxon>
        <taxon>Massarineae</taxon>
        <taxon>Didymosphaeriaceae</taxon>
        <taxon>Karstenula</taxon>
    </lineage>
</organism>
<dbReference type="EMBL" id="MU001493">
    <property type="protein sequence ID" value="KAF2450986.1"/>
    <property type="molecule type" value="Genomic_DNA"/>
</dbReference>
<keyword evidence="3" id="KW-1185">Reference proteome</keyword>
<evidence type="ECO:0000256" key="1">
    <source>
        <dbReference type="SAM" id="MobiDB-lite"/>
    </source>
</evidence>
<sequence length="604" mass="67349">MAPKSKTTSGSTRPRHVRAANDAFGPTSPHWNMPFHSGNATAAEILAYFPHWLKSVDVIDRFVLNSGKAKVIAGMLNKYRTLPGNNTISMNSICVMLQCAMRASGVGKWTAGKHKRSDVHPDAATPHDPASLSVSSFRTPRVTHPKQGSKAAENVEAEPIQFRDLAQAVKQHPSGDDALDLTRCVLHAVNHPSESWLFPVDFRKLVNHLGGAQTASHSHPDEQAFKRHSAEPDSISSAARYQQLPVAPIFPTTPATPLVQQVRFDTPNTTGSTHNSDMRLATPKKRGYAEFNAPDRDTAASGGKRRSGRLATQDVKDLRESDSDTSTPYKNINTYEPAKKKRKSARASSGESEFTGNDTSDSESLPDAKDDTSDDFLAPEPKRPVRASAMKGRRLTQKAIYKETPKTPRAAKATRAYTPIVNATPMSGMPTMATMPNVPDHMIDPALLGHTHGDPVHVRYTQMDPVIFFQSRALEARAPVQVPAPVLDHNRLVVDDRNKWLYAEESCTTNEQMWESALSSQRFNNGPRTQAPFRELWRLGDPDPRDMSDWAENIRWAKDQWLYFNVVTWTEYDDHLAQITQWRRDHGWWSETAISQGVYHYGSY</sequence>
<feature type="compositionally biased region" description="Polar residues" evidence="1">
    <location>
        <begin position="266"/>
        <end position="275"/>
    </location>
</feature>
<reference evidence="2" key="1">
    <citation type="journal article" date="2020" name="Stud. Mycol.">
        <title>101 Dothideomycetes genomes: a test case for predicting lifestyles and emergence of pathogens.</title>
        <authorList>
            <person name="Haridas S."/>
            <person name="Albert R."/>
            <person name="Binder M."/>
            <person name="Bloem J."/>
            <person name="Labutti K."/>
            <person name="Salamov A."/>
            <person name="Andreopoulos B."/>
            <person name="Baker S."/>
            <person name="Barry K."/>
            <person name="Bills G."/>
            <person name="Bluhm B."/>
            <person name="Cannon C."/>
            <person name="Castanera R."/>
            <person name="Culley D."/>
            <person name="Daum C."/>
            <person name="Ezra D."/>
            <person name="Gonzalez J."/>
            <person name="Henrissat B."/>
            <person name="Kuo A."/>
            <person name="Liang C."/>
            <person name="Lipzen A."/>
            <person name="Lutzoni F."/>
            <person name="Magnuson J."/>
            <person name="Mondo S."/>
            <person name="Nolan M."/>
            <person name="Ohm R."/>
            <person name="Pangilinan J."/>
            <person name="Park H.-J."/>
            <person name="Ramirez L."/>
            <person name="Alfaro M."/>
            <person name="Sun H."/>
            <person name="Tritt A."/>
            <person name="Yoshinaga Y."/>
            <person name="Zwiers L.-H."/>
            <person name="Turgeon B."/>
            <person name="Goodwin S."/>
            <person name="Spatafora J."/>
            <person name="Crous P."/>
            <person name="Grigoriev I."/>
        </authorList>
    </citation>
    <scope>NUCLEOTIDE SEQUENCE</scope>
    <source>
        <strain evidence="2">CBS 690.94</strain>
    </source>
</reference>
<feature type="region of interest" description="Disordered" evidence="1">
    <location>
        <begin position="212"/>
        <end position="233"/>
    </location>
</feature>
<dbReference type="Proteomes" id="UP000799764">
    <property type="component" value="Unassembled WGS sequence"/>
</dbReference>
<feature type="compositionally biased region" description="Polar residues" evidence="1">
    <location>
        <begin position="350"/>
        <end position="363"/>
    </location>
</feature>
<proteinExistence type="predicted"/>
<dbReference type="OrthoDB" id="3675232at2759"/>
<evidence type="ECO:0000313" key="2">
    <source>
        <dbReference type="EMBL" id="KAF2450986.1"/>
    </source>
</evidence>
<feature type="compositionally biased region" description="Polar residues" evidence="1">
    <location>
        <begin position="1"/>
        <end position="12"/>
    </location>
</feature>
<gene>
    <name evidence="2" type="ORF">P171DRAFT_150782</name>
</gene>
<feature type="region of interest" description="Disordered" evidence="1">
    <location>
        <begin position="265"/>
        <end position="393"/>
    </location>
</feature>
<accession>A0A9P4PY45</accession>
<evidence type="ECO:0000313" key="3">
    <source>
        <dbReference type="Proteomes" id="UP000799764"/>
    </source>
</evidence>
<comment type="caution">
    <text evidence="2">The sequence shown here is derived from an EMBL/GenBank/DDBJ whole genome shotgun (WGS) entry which is preliminary data.</text>
</comment>
<name>A0A9P4PY45_9PLEO</name>
<dbReference type="AlphaFoldDB" id="A0A9P4PY45"/>
<feature type="compositionally biased region" description="Polar residues" evidence="1">
    <location>
        <begin position="324"/>
        <end position="334"/>
    </location>
</feature>
<feature type="region of interest" description="Disordered" evidence="1">
    <location>
        <begin position="1"/>
        <end position="21"/>
    </location>
</feature>
<protein>
    <submittedName>
        <fullName evidence="2">Uncharacterized protein</fullName>
    </submittedName>
</protein>
<feature type="compositionally biased region" description="Basic and acidic residues" evidence="1">
    <location>
        <begin position="218"/>
        <end position="231"/>
    </location>
</feature>